<sequence>MCQTFLQKSLAGLHAYRRQAIIDAVCALTTGSKLTLTSIGRHLRRPTSMKHNIKRIDRLLGNPRLHNELFSVYRATVHHLLRGMTRCVIAVDWSGCCSRDFHTLRAALLYDGRAIPLFNYLVPQHRLGHPDEQTRFLAQLAQMLGARQQVIIVTDAGFALPWITAVRAHGWDVISRIRGTRRFCLDAQPERWDTLADIADRAASTPRHLGAGWLGRYLRKRGNVPFYGQFYLYRQPAGRSRNPQPNFGAETRRHRALHQEPWLLVSSLTDKKAAQIIRLYRQRMQIEQNFRDDKSPRYGAAWRESLSLSHGLQRISVLCLLSTLAAQCLWLVGFYAEHRQWHRGLQSNSTRHRRVLSLITLAHYVLADNTMKIKGRDIEKARRMLVSAYQRRFLSGTEFCGEP</sequence>
<feature type="domain" description="Transposase IS4-like" evidence="1">
    <location>
        <begin position="96"/>
        <end position="308"/>
    </location>
</feature>
<comment type="caution">
    <text evidence="2">The sequence shown here is derived from an EMBL/GenBank/DDBJ whole genome shotgun (WGS) entry which is preliminary data.</text>
</comment>
<dbReference type="InterPro" id="IPR002559">
    <property type="entry name" value="Transposase_11"/>
</dbReference>
<dbReference type="InterPro" id="IPR047658">
    <property type="entry name" value="IS4-like_transpos"/>
</dbReference>
<dbReference type="PANTHER" id="PTHR35404">
    <property type="entry name" value="TRANSPOSASE OF TN10"/>
    <property type="match status" value="1"/>
</dbReference>
<evidence type="ECO:0000259" key="1">
    <source>
        <dbReference type="Pfam" id="PF01609"/>
    </source>
</evidence>
<evidence type="ECO:0000313" key="3">
    <source>
        <dbReference type="Proteomes" id="UP000234240"/>
    </source>
</evidence>
<dbReference type="SUPFAM" id="SSF53098">
    <property type="entry name" value="Ribonuclease H-like"/>
    <property type="match status" value="1"/>
</dbReference>
<organism evidence="2 3">
    <name type="scientific">Chimaeribacter californicus</name>
    <dbReference type="NCBI Taxonomy" id="2060067"/>
    <lineage>
        <taxon>Bacteria</taxon>
        <taxon>Pseudomonadati</taxon>
        <taxon>Pseudomonadota</taxon>
        <taxon>Gammaproteobacteria</taxon>
        <taxon>Enterobacterales</taxon>
        <taxon>Yersiniaceae</taxon>
        <taxon>Chimaeribacter</taxon>
    </lineage>
</organism>
<dbReference type="AlphaFoldDB" id="A0A2N5DSZ4"/>
<dbReference type="NCBIfam" id="NF033591">
    <property type="entry name" value="transpos_IS4_2"/>
    <property type="match status" value="1"/>
</dbReference>
<evidence type="ECO:0000313" key="2">
    <source>
        <dbReference type="EMBL" id="PLR29290.1"/>
    </source>
</evidence>
<dbReference type="GO" id="GO:0004803">
    <property type="term" value="F:transposase activity"/>
    <property type="evidence" value="ECO:0007669"/>
    <property type="project" value="InterPro"/>
</dbReference>
<dbReference type="PANTHER" id="PTHR35404:SF8">
    <property type="entry name" value="TRANSPOSASE OF TN10"/>
    <property type="match status" value="1"/>
</dbReference>
<dbReference type="Pfam" id="PF01609">
    <property type="entry name" value="DDE_Tnp_1"/>
    <property type="match status" value="1"/>
</dbReference>
<dbReference type="Proteomes" id="UP000234240">
    <property type="component" value="Unassembled WGS sequence"/>
</dbReference>
<dbReference type="GO" id="GO:0006313">
    <property type="term" value="P:DNA transposition"/>
    <property type="evidence" value="ECO:0007669"/>
    <property type="project" value="InterPro"/>
</dbReference>
<protein>
    <submittedName>
        <fullName evidence="2">IS4 family transposase</fullName>
    </submittedName>
</protein>
<keyword evidence="3" id="KW-1185">Reference proteome</keyword>
<proteinExistence type="predicted"/>
<dbReference type="EMBL" id="PJZF01000071">
    <property type="protein sequence ID" value="PLR29290.1"/>
    <property type="molecule type" value="Genomic_DNA"/>
</dbReference>
<name>A0A2N5DSZ4_9GAMM</name>
<accession>A0A2N5DSZ4</accession>
<gene>
    <name evidence="2" type="ORF">CYR55_22860</name>
</gene>
<reference evidence="2 3" key="1">
    <citation type="submission" date="2017-12" db="EMBL/GenBank/DDBJ databases">
        <title>Characterization of six clinical isolates of Enterochimera gen. nov., a novel genus of the Yersiniaciae family and the three species Enterochimera arupensis sp. nov., Enterochimera coloradensis sp. nov, and Enterochimera californica sp. nov.</title>
        <authorList>
            <person name="Rossi A."/>
            <person name="Fisher M."/>
        </authorList>
    </citation>
    <scope>NUCLEOTIDE SEQUENCE [LARGE SCALE GENOMIC DNA]</scope>
    <source>
        <strain evidence="3">2015-Iso6</strain>
    </source>
</reference>
<dbReference type="GO" id="GO:0003677">
    <property type="term" value="F:DNA binding"/>
    <property type="evidence" value="ECO:0007669"/>
    <property type="project" value="InterPro"/>
</dbReference>
<dbReference type="InterPro" id="IPR012337">
    <property type="entry name" value="RNaseH-like_sf"/>
</dbReference>